<dbReference type="OrthoDB" id="10023655at2759"/>
<comment type="caution">
    <text evidence="2">The sequence shown here is derived from an EMBL/GenBank/DDBJ whole genome shotgun (WGS) entry which is preliminary data.</text>
</comment>
<dbReference type="Gene3D" id="1.20.1050.130">
    <property type="match status" value="1"/>
</dbReference>
<dbReference type="Proteomes" id="UP000663828">
    <property type="component" value="Unassembled WGS sequence"/>
</dbReference>
<keyword evidence="4" id="KW-1185">Reference proteome</keyword>
<reference evidence="2" key="1">
    <citation type="submission" date="2021-02" db="EMBL/GenBank/DDBJ databases">
        <authorList>
            <person name="Nowell W R."/>
        </authorList>
    </citation>
    <scope>NUCLEOTIDE SEQUENCE</scope>
</reference>
<sequence>MYSIRPHSSGNLELNLPTSMYSVRPIIEQTNPSESALKDIKKRQDALLEKIEHLYNQIRQYQEKASTPPSHEEFVVHLSAKNPSTKILDTIRQFHDKLCIRTFRHSSLKDNLVFSQLPNLSSSNNANRSLSIIWTDENDLSSMFHSHMKINDEQQIINLLSHHLTNMN</sequence>
<feature type="coiled-coil region" evidence="1">
    <location>
        <begin position="37"/>
        <end position="64"/>
    </location>
</feature>
<accession>A0A814G8D3</accession>
<dbReference type="EMBL" id="CAJNOJ010000175">
    <property type="protein sequence ID" value="CAF1243904.1"/>
    <property type="molecule type" value="Genomic_DNA"/>
</dbReference>
<dbReference type="AlphaFoldDB" id="A0A814G8D3"/>
<evidence type="ECO:0000313" key="3">
    <source>
        <dbReference type="EMBL" id="CAF1243904.1"/>
    </source>
</evidence>
<proteinExistence type="predicted"/>
<keyword evidence="1" id="KW-0175">Coiled coil</keyword>
<dbReference type="Proteomes" id="UP000663852">
    <property type="component" value="Unassembled WGS sequence"/>
</dbReference>
<evidence type="ECO:0000313" key="4">
    <source>
        <dbReference type="Proteomes" id="UP000663828"/>
    </source>
</evidence>
<gene>
    <name evidence="3" type="ORF">EDS130_LOCUS27603</name>
    <name evidence="2" type="ORF">XAT740_LOCUS12786</name>
</gene>
<dbReference type="EMBL" id="CAJNOR010000728">
    <property type="protein sequence ID" value="CAF0992770.1"/>
    <property type="molecule type" value="Genomic_DNA"/>
</dbReference>
<organism evidence="2 4">
    <name type="scientific">Adineta ricciae</name>
    <name type="common">Rotifer</name>
    <dbReference type="NCBI Taxonomy" id="249248"/>
    <lineage>
        <taxon>Eukaryota</taxon>
        <taxon>Metazoa</taxon>
        <taxon>Spiralia</taxon>
        <taxon>Gnathifera</taxon>
        <taxon>Rotifera</taxon>
        <taxon>Eurotatoria</taxon>
        <taxon>Bdelloidea</taxon>
        <taxon>Adinetida</taxon>
        <taxon>Adinetidae</taxon>
        <taxon>Adineta</taxon>
    </lineage>
</organism>
<name>A0A814G8D3_ADIRI</name>
<evidence type="ECO:0000256" key="1">
    <source>
        <dbReference type="SAM" id="Coils"/>
    </source>
</evidence>
<evidence type="ECO:0000313" key="2">
    <source>
        <dbReference type="EMBL" id="CAF0992770.1"/>
    </source>
</evidence>
<protein>
    <submittedName>
        <fullName evidence="2">Uncharacterized protein</fullName>
    </submittedName>
</protein>